<organism evidence="3 4">
    <name type="scientific">Vanessa tameamea</name>
    <name type="common">Kamehameha butterfly</name>
    <dbReference type="NCBI Taxonomy" id="334116"/>
    <lineage>
        <taxon>Eukaryota</taxon>
        <taxon>Metazoa</taxon>
        <taxon>Ecdysozoa</taxon>
        <taxon>Arthropoda</taxon>
        <taxon>Hexapoda</taxon>
        <taxon>Insecta</taxon>
        <taxon>Pterygota</taxon>
        <taxon>Neoptera</taxon>
        <taxon>Endopterygota</taxon>
        <taxon>Lepidoptera</taxon>
        <taxon>Glossata</taxon>
        <taxon>Ditrysia</taxon>
        <taxon>Papilionoidea</taxon>
        <taxon>Nymphalidae</taxon>
        <taxon>Nymphalinae</taxon>
        <taxon>Vanessa</taxon>
    </lineage>
</organism>
<feature type="region of interest" description="Disordered" evidence="2">
    <location>
        <begin position="414"/>
        <end position="436"/>
    </location>
</feature>
<evidence type="ECO:0000313" key="3">
    <source>
        <dbReference type="Proteomes" id="UP001652626"/>
    </source>
</evidence>
<feature type="coiled-coil region" evidence="1">
    <location>
        <begin position="185"/>
        <end position="215"/>
    </location>
</feature>
<dbReference type="GeneID" id="113403472"/>
<sequence length="694" mass="79304">MLRAPRCDEWRANSVSGEGMECWEAQAYLVDKLRKQSEQQKQVCNFINNGNLKLETVIKLAEQEVKSLLSAVDTIKLANVELKKELLMAKERKITVSERVNNGIKKYEDLWIASKRRYESIPFVHSYIQTLNKSKILKDNILNLTSETQKLTHDIKKRKTELKNLDKRHVIEVAMYMVHERPEILQSIRNKSHEVKELLNDIQELTKKCEATAIKTTKSIPVTLENNCENEPMDVFIEGSWPNLTTDIDNTMMLPKLQLRNIDLDILTIKLDQIKKGDSQNVSKRTEPEHLVLEQTPIKKKKSDEIARDVYVSSYFQSPTNFIEDKELNENQTKNYSENKLIHIIEDIKLDSVETYNIVSNIKANSLQDVHIIKAEKGHQKELIDTKNCSQEKIDETLECEKIEESELTKTPNILVPPTQFLDPSQNSQERKSASYTDKDCVIDLEKSHDVETGEKDGKNNELNVSTASEDSYIKMKETIFKKHNLDLSPQFKYSKTSSTSKRPETNTVASKFFLEKNDVFDNINRVQAMEVEDNYTAEKMTSQYHGDQDQISEDKGTTSNQNNNDMTQKDMPVAGLLFTHGSQDIPDSLNVSMSTTGFDEANDDYPPCIDSSLLLSPKADVPMPEINGNNSEVLSQEVPNFLSGIRKTGFSFFGKSSSENTPDAMAQNQNNKFTFSFGCDEKKNRGGFFNIFH</sequence>
<feature type="compositionally biased region" description="Basic and acidic residues" evidence="2">
    <location>
        <begin position="547"/>
        <end position="557"/>
    </location>
</feature>
<evidence type="ECO:0000256" key="2">
    <source>
        <dbReference type="SAM" id="MobiDB-lite"/>
    </source>
</evidence>
<dbReference type="RefSeq" id="XP_064072755.1">
    <property type="nucleotide sequence ID" value="XM_064216685.1"/>
</dbReference>
<gene>
    <name evidence="4" type="primary">LOC113403472</name>
</gene>
<dbReference type="Proteomes" id="UP001652626">
    <property type="component" value="Chromosome 13"/>
</dbReference>
<evidence type="ECO:0000256" key="1">
    <source>
        <dbReference type="SAM" id="Coils"/>
    </source>
</evidence>
<evidence type="ECO:0000313" key="4">
    <source>
        <dbReference type="RefSeq" id="XP_064072755.1"/>
    </source>
</evidence>
<reference evidence="4" key="1">
    <citation type="submission" date="2025-08" db="UniProtKB">
        <authorList>
            <consortium name="RefSeq"/>
        </authorList>
    </citation>
    <scope>IDENTIFICATION</scope>
    <source>
        <tissue evidence="4">Whole body</tissue>
    </source>
</reference>
<feature type="region of interest" description="Disordered" evidence="2">
    <location>
        <begin position="543"/>
        <end position="569"/>
    </location>
</feature>
<feature type="compositionally biased region" description="Polar residues" evidence="2">
    <location>
        <begin position="558"/>
        <end position="567"/>
    </location>
</feature>
<keyword evidence="3" id="KW-1185">Reference proteome</keyword>
<keyword evidence="1" id="KW-0175">Coiled coil</keyword>
<accession>A0ABM4AN80</accession>
<protein>
    <submittedName>
        <fullName evidence="4">Uncharacterized protein LOC113403472</fullName>
    </submittedName>
</protein>
<proteinExistence type="predicted"/>
<name>A0ABM4AN80_VANTA</name>